<accession>A0A699GMK3</accession>
<organism evidence="2">
    <name type="scientific">Tanacetum cinerariifolium</name>
    <name type="common">Dalmatian daisy</name>
    <name type="synonym">Chrysanthemum cinerariifolium</name>
    <dbReference type="NCBI Taxonomy" id="118510"/>
    <lineage>
        <taxon>Eukaryota</taxon>
        <taxon>Viridiplantae</taxon>
        <taxon>Streptophyta</taxon>
        <taxon>Embryophyta</taxon>
        <taxon>Tracheophyta</taxon>
        <taxon>Spermatophyta</taxon>
        <taxon>Magnoliopsida</taxon>
        <taxon>eudicotyledons</taxon>
        <taxon>Gunneridae</taxon>
        <taxon>Pentapetalae</taxon>
        <taxon>asterids</taxon>
        <taxon>campanulids</taxon>
        <taxon>Asterales</taxon>
        <taxon>Asteraceae</taxon>
        <taxon>Asteroideae</taxon>
        <taxon>Anthemideae</taxon>
        <taxon>Anthemidinae</taxon>
        <taxon>Tanacetum</taxon>
    </lineage>
</organism>
<dbReference type="AlphaFoldDB" id="A0A699GMK3"/>
<feature type="region of interest" description="Disordered" evidence="1">
    <location>
        <begin position="410"/>
        <end position="568"/>
    </location>
</feature>
<feature type="compositionally biased region" description="Basic residues" evidence="1">
    <location>
        <begin position="522"/>
        <end position="541"/>
    </location>
</feature>
<sequence length="940" mass="102098">MSWNGIVGKLQLRATSPVWLDDVQRHGHRQRRGVPGALVGNGRRGHDQGPVPARGANLGQVSPGAARPPPAARSTRRGGHARNPLRLRTDCGPGQAVRPQRPRTLFARHPPRRRLPAHRLPAHRRGLLAQDHPDQQGLGHQPHPLPLVLPALADVQIPVVSHEAGQWAAYPDYAIIGKFTGYLQPGNYEIFRDSLARHGMAGRNKDFAWASGKFQVQAYKEEIEANLRTPGLSGYQLLDLHDYLGQGTAPVGVLDTFWEPKGYVTADDFRRFNGPTVPLARLPRRTYTVGETVTADVEVAHYGAAPLVDAQATWQLVDSRGHVAAAGAFARRTIPIGKNIALGKIALPLARLDAPHSYRLEVNVNGSGSGIDNDWRIWVAAGAGRQGVIPAAGGGPGLERPAACRRARVLEPPDESRLEPPAGRVDRRPSPGAGALPHRPVQRLAVVGTDRGRAHHQPGPPAGSAATGGAAGGRLEPQLQAGPAARSQGRRRPADGGHARSRERPRSARGRAPAAPVGAPLHGRRQLPAARRHRRRRHAARAVRYAGDEKAGRHRCRRKQSRRCHRRRSEYVLERRDANRRAHAGDVDADLRAAGVVCGTGADAAPEPPRPRRRCARLPGGDQRRRRALARRPARRAAVHLRPAAHRVRAQRHGASPALYRAVGFWHGPYGGPGRTGSGVHGTGAGGKQRGRDREFEQREVAGVHLEEFGLREDDAPHGAVLVRIDHRVVGAEQHRDRAAERAGDRTAVDGRKVVGRGHRRGTVERARLLDQFGKRPRCLGAAAGAEVQGRDVGQQRQRAEHVPEARPARVVLVRGQRNGQLAGARMVGMHAERAARQAQRGLFGIEGGRQQHDIADQLGRLARQVHGQVGAERTGRQRDGAAECAGHAAQFRQRGGLQVEERARRARFGQRLLPPVDVAGAGIARLFEYRAQARTAVQI</sequence>
<dbReference type="InterPro" id="IPR017853">
    <property type="entry name" value="GH"/>
</dbReference>
<feature type="compositionally biased region" description="Basic residues" evidence="1">
    <location>
        <begin position="74"/>
        <end position="85"/>
    </location>
</feature>
<feature type="region of interest" description="Disordered" evidence="1">
    <location>
        <begin position="673"/>
        <end position="695"/>
    </location>
</feature>
<proteinExistence type="predicted"/>
<dbReference type="SUPFAM" id="SSF51445">
    <property type="entry name" value="(Trans)glycosidases"/>
    <property type="match status" value="1"/>
</dbReference>
<feature type="compositionally biased region" description="Gly residues" evidence="1">
    <location>
        <begin position="673"/>
        <end position="688"/>
    </location>
</feature>
<name>A0A699GMK3_TANCI</name>
<feature type="compositionally biased region" description="Basic residues" evidence="1">
    <location>
        <begin position="552"/>
        <end position="568"/>
    </location>
</feature>
<feature type="compositionally biased region" description="Basic and acidic residues" evidence="1">
    <location>
        <begin position="492"/>
        <end position="506"/>
    </location>
</feature>
<protein>
    <submittedName>
        <fullName evidence="2">Uncharacterized protein</fullName>
    </submittedName>
</protein>
<comment type="caution">
    <text evidence="2">The sequence shown here is derived from an EMBL/GenBank/DDBJ whole genome shotgun (WGS) entry which is preliminary data.</text>
</comment>
<gene>
    <name evidence="2" type="ORF">Tci_000434</name>
</gene>
<feature type="compositionally biased region" description="Basic and acidic residues" evidence="1">
    <location>
        <begin position="410"/>
        <end position="429"/>
    </location>
</feature>
<feature type="compositionally biased region" description="Low complexity" evidence="1">
    <location>
        <begin position="510"/>
        <end position="520"/>
    </location>
</feature>
<feature type="region of interest" description="Disordered" evidence="1">
    <location>
        <begin position="600"/>
        <end position="637"/>
    </location>
</feature>
<feature type="region of interest" description="Disordered" evidence="1">
    <location>
        <begin position="24"/>
        <end position="101"/>
    </location>
</feature>
<evidence type="ECO:0000313" key="2">
    <source>
        <dbReference type="EMBL" id="GEU28456.1"/>
    </source>
</evidence>
<feature type="compositionally biased region" description="Basic residues" evidence="1">
    <location>
        <begin position="624"/>
        <end position="637"/>
    </location>
</feature>
<dbReference type="EMBL" id="BKCJ010000006">
    <property type="protein sequence ID" value="GEU28456.1"/>
    <property type="molecule type" value="Genomic_DNA"/>
</dbReference>
<evidence type="ECO:0000256" key="1">
    <source>
        <dbReference type="SAM" id="MobiDB-lite"/>
    </source>
</evidence>
<reference evidence="2" key="1">
    <citation type="journal article" date="2019" name="Sci. Rep.">
        <title>Draft genome of Tanacetum cinerariifolium, the natural source of mosquito coil.</title>
        <authorList>
            <person name="Yamashiro T."/>
            <person name="Shiraishi A."/>
            <person name="Satake H."/>
            <person name="Nakayama K."/>
        </authorList>
    </citation>
    <scope>NUCLEOTIDE SEQUENCE</scope>
</reference>